<gene>
    <name evidence="1" type="ORF">FRX31_022905</name>
</gene>
<dbReference type="Proteomes" id="UP000554482">
    <property type="component" value="Unassembled WGS sequence"/>
</dbReference>
<organism evidence="1 2">
    <name type="scientific">Thalictrum thalictroides</name>
    <name type="common">Rue-anemone</name>
    <name type="synonym">Anemone thalictroides</name>
    <dbReference type="NCBI Taxonomy" id="46969"/>
    <lineage>
        <taxon>Eukaryota</taxon>
        <taxon>Viridiplantae</taxon>
        <taxon>Streptophyta</taxon>
        <taxon>Embryophyta</taxon>
        <taxon>Tracheophyta</taxon>
        <taxon>Spermatophyta</taxon>
        <taxon>Magnoliopsida</taxon>
        <taxon>Ranunculales</taxon>
        <taxon>Ranunculaceae</taxon>
        <taxon>Thalictroideae</taxon>
        <taxon>Thalictrum</taxon>
    </lineage>
</organism>
<dbReference type="EMBL" id="JABWDY010027912">
    <property type="protein sequence ID" value="KAF5187509.1"/>
    <property type="molecule type" value="Genomic_DNA"/>
</dbReference>
<sequence length="90" mass="9605">MSDKIKLIVDLSLPQALFLFSDASIYSNSLVLHAFLACDQTFSSSASECSGSKNALDCVHSTNGVLKKTKIAQSIMGCLNISCDPATFIQ</sequence>
<feature type="non-terminal residue" evidence="1">
    <location>
        <position position="1"/>
    </location>
</feature>
<comment type="caution">
    <text evidence="1">The sequence shown here is derived from an EMBL/GenBank/DDBJ whole genome shotgun (WGS) entry which is preliminary data.</text>
</comment>
<proteinExistence type="predicted"/>
<evidence type="ECO:0000313" key="2">
    <source>
        <dbReference type="Proteomes" id="UP000554482"/>
    </source>
</evidence>
<accession>A0A7J6VR22</accession>
<dbReference type="AlphaFoldDB" id="A0A7J6VR22"/>
<name>A0A7J6VR22_THATH</name>
<keyword evidence="2" id="KW-1185">Reference proteome</keyword>
<reference evidence="1 2" key="1">
    <citation type="submission" date="2020-06" db="EMBL/GenBank/DDBJ databases">
        <title>Transcriptomic and genomic resources for Thalictrum thalictroides and T. hernandezii: Facilitating candidate gene discovery in an emerging model plant lineage.</title>
        <authorList>
            <person name="Arias T."/>
            <person name="Riano-Pachon D.M."/>
            <person name="Di Stilio V.S."/>
        </authorList>
    </citation>
    <scope>NUCLEOTIDE SEQUENCE [LARGE SCALE GENOMIC DNA]</scope>
    <source>
        <strain evidence="2">cv. WT478/WT964</strain>
        <tissue evidence="1">Leaves</tissue>
    </source>
</reference>
<evidence type="ECO:0000313" key="1">
    <source>
        <dbReference type="EMBL" id="KAF5187509.1"/>
    </source>
</evidence>
<protein>
    <submittedName>
        <fullName evidence="1">Uncharacterized protein</fullName>
    </submittedName>
</protein>